<protein>
    <submittedName>
        <fullName evidence="2">Uncharacterized protein</fullName>
    </submittedName>
</protein>
<dbReference type="Proteomes" id="UP000626109">
    <property type="component" value="Unassembled WGS sequence"/>
</dbReference>
<reference evidence="2" key="1">
    <citation type="submission" date="2021-02" db="EMBL/GenBank/DDBJ databases">
        <authorList>
            <person name="Dougan E. K."/>
            <person name="Rhodes N."/>
            <person name="Thang M."/>
            <person name="Chan C."/>
        </authorList>
    </citation>
    <scope>NUCLEOTIDE SEQUENCE</scope>
</reference>
<dbReference type="AlphaFoldDB" id="A0A813KM35"/>
<gene>
    <name evidence="2" type="ORF">PGLA2088_LOCUS35992</name>
</gene>
<dbReference type="EMBL" id="CAJNNW010032005">
    <property type="protein sequence ID" value="CAE8710537.1"/>
    <property type="molecule type" value="Genomic_DNA"/>
</dbReference>
<accession>A0A813KM35</accession>
<name>A0A813KM35_POLGL</name>
<evidence type="ECO:0000256" key="1">
    <source>
        <dbReference type="SAM" id="MobiDB-lite"/>
    </source>
</evidence>
<evidence type="ECO:0000313" key="3">
    <source>
        <dbReference type="Proteomes" id="UP000626109"/>
    </source>
</evidence>
<proteinExistence type="predicted"/>
<feature type="compositionally biased region" description="Low complexity" evidence="1">
    <location>
        <begin position="137"/>
        <end position="159"/>
    </location>
</feature>
<evidence type="ECO:0000313" key="2">
    <source>
        <dbReference type="EMBL" id="CAE8710537.1"/>
    </source>
</evidence>
<organism evidence="2 3">
    <name type="scientific">Polarella glacialis</name>
    <name type="common">Dinoflagellate</name>
    <dbReference type="NCBI Taxonomy" id="89957"/>
    <lineage>
        <taxon>Eukaryota</taxon>
        <taxon>Sar</taxon>
        <taxon>Alveolata</taxon>
        <taxon>Dinophyceae</taxon>
        <taxon>Suessiales</taxon>
        <taxon>Suessiaceae</taxon>
        <taxon>Polarella</taxon>
    </lineage>
</organism>
<comment type="caution">
    <text evidence="2">The sequence shown here is derived from an EMBL/GenBank/DDBJ whole genome shotgun (WGS) entry which is preliminary data.</text>
</comment>
<feature type="region of interest" description="Disordered" evidence="1">
    <location>
        <begin position="115"/>
        <end position="172"/>
    </location>
</feature>
<sequence>MSAGLRFARRRAKLAAELAHRSEVGAIADDKRLVWRVNLLDGASGKTLEVRSQGYGVRRLFRGTLGAEGPGLLEATVKALSEPRALATRVLPEPNVNMAGPGQVPALLQLVSRSSEESREPLQLPPGSSLALQGYPQHRQQQQEEQQQQQQHQQQQQQEALQGPPGYLEQGSALMLPPTEAAVERNLSQLCFQLQRLPLPRLAAMLLEFEPRLRVLREAADTQKCDGALQKLALSPGVAEVLWGTVKLRVLANAAKLPLLNLAHALDALRRHGHLECSDAAGQVAWVCLG</sequence>